<keyword evidence="3" id="KW-1185">Reference proteome</keyword>
<dbReference type="OrthoDB" id="10438503at2759"/>
<evidence type="ECO:0000313" key="2">
    <source>
        <dbReference type="EMBL" id="KAG5180828.1"/>
    </source>
</evidence>
<comment type="caution">
    <text evidence="2">The sequence shown here is derived from an EMBL/GenBank/DDBJ whole genome shotgun (WGS) entry which is preliminary data.</text>
</comment>
<reference evidence="2" key="1">
    <citation type="submission" date="2021-02" db="EMBL/GenBank/DDBJ databases">
        <title>First Annotated Genome of the Yellow-green Alga Tribonema minus.</title>
        <authorList>
            <person name="Mahan K.M."/>
        </authorList>
    </citation>
    <scope>NUCLEOTIDE SEQUENCE</scope>
    <source>
        <strain evidence="2">UTEX B ZZ1240</strain>
    </source>
</reference>
<feature type="compositionally biased region" description="Low complexity" evidence="1">
    <location>
        <begin position="401"/>
        <end position="419"/>
    </location>
</feature>
<dbReference type="AlphaFoldDB" id="A0A835Z222"/>
<feature type="compositionally biased region" description="Low complexity" evidence="1">
    <location>
        <begin position="97"/>
        <end position="109"/>
    </location>
</feature>
<organism evidence="2 3">
    <name type="scientific">Tribonema minus</name>
    <dbReference type="NCBI Taxonomy" id="303371"/>
    <lineage>
        <taxon>Eukaryota</taxon>
        <taxon>Sar</taxon>
        <taxon>Stramenopiles</taxon>
        <taxon>Ochrophyta</taxon>
        <taxon>PX clade</taxon>
        <taxon>Xanthophyceae</taxon>
        <taxon>Tribonematales</taxon>
        <taxon>Tribonemataceae</taxon>
        <taxon>Tribonema</taxon>
    </lineage>
</organism>
<name>A0A835Z222_9STRA</name>
<proteinExistence type="predicted"/>
<dbReference type="Proteomes" id="UP000664859">
    <property type="component" value="Unassembled WGS sequence"/>
</dbReference>
<feature type="compositionally biased region" description="Gly residues" evidence="1">
    <location>
        <begin position="457"/>
        <end position="473"/>
    </location>
</feature>
<dbReference type="EMBL" id="JAFCMP010000357">
    <property type="protein sequence ID" value="KAG5180828.1"/>
    <property type="molecule type" value="Genomic_DNA"/>
</dbReference>
<feature type="region of interest" description="Disordered" evidence="1">
    <location>
        <begin position="75"/>
        <end position="121"/>
    </location>
</feature>
<feature type="compositionally biased region" description="Basic and acidic residues" evidence="1">
    <location>
        <begin position="339"/>
        <end position="352"/>
    </location>
</feature>
<evidence type="ECO:0000256" key="1">
    <source>
        <dbReference type="SAM" id="MobiDB-lite"/>
    </source>
</evidence>
<evidence type="ECO:0000313" key="3">
    <source>
        <dbReference type="Proteomes" id="UP000664859"/>
    </source>
</evidence>
<accession>A0A835Z222</accession>
<feature type="region of interest" description="Disordered" evidence="1">
    <location>
        <begin position="335"/>
        <end position="501"/>
    </location>
</feature>
<feature type="compositionally biased region" description="Low complexity" evidence="1">
    <location>
        <begin position="77"/>
        <end position="90"/>
    </location>
</feature>
<sequence>MAVAASADAFALRHVLAKFPREQKTVIEECLAWHGLRVLLQAHRLDDLLGNASAVLAATEAARREVHAILREHSTRGPRPTARTKAATAVAKRRTRSASPTTPRLPRSPVKGTLRGSRQPDIPRPDVLAKYPFVDGQGNVGEILACPPRTTPFHRLAKREIRRLAKAAFMEYRSSAHGIRLHAPPQIAPTGITPLFDARCRTSTPRLRDFKSALSALFGEATYSACGGMHLILALAQEALPHSLQLVLRDTSDLGDVSTAPSVATFGMGLTEDNIEVPGNTHPVKVPRNDAAVDQSEWTRLVAHVVRRLWQMEGRGLQLGGPLVDVDASDDVAAMTDESDAHSEGGDDDGRGGTHGYPSRQPGGTAPPRRQHERSASVDPQLSASRRRVHAPRAQDRDRSAAAASAALQQPRGSSAPPGQRRRGGGGGARAAGGSSAQLQRFGRTASGSPRARTRGEGAGGRQQQRSGGGGGATADAQSAQPRRRGRGQGEAEGGALRSNLTAQRTAALGTAAEHRLNAFAAGRSSALKRGFGAAAVALDIADDFLGSSLMASLSAGRGGLEGGSGGGGGRSARRCRQRVRGLSRGVIRFANRVQ</sequence>
<protein>
    <submittedName>
        <fullName evidence="2">Uncharacterized protein</fullName>
    </submittedName>
</protein>
<gene>
    <name evidence="2" type="ORF">JKP88DRAFT_323156</name>
</gene>